<dbReference type="PANTHER" id="PTHR11903">
    <property type="entry name" value="PROSTAGLANDIN G/H SYNTHASE"/>
    <property type="match status" value="1"/>
</dbReference>
<accession>A0A409VF35</accession>
<evidence type="ECO:0000256" key="6">
    <source>
        <dbReference type="PIRSR" id="PIRSR619791-2"/>
    </source>
</evidence>
<comment type="caution">
    <text evidence="7">The sequence shown here is derived from an EMBL/GenBank/DDBJ whole genome shotgun (WGS) entry which is preliminary data.</text>
</comment>
<keyword evidence="2 6" id="KW-0479">Metal-binding</keyword>
<evidence type="ECO:0000313" key="7">
    <source>
        <dbReference type="EMBL" id="PPQ64868.1"/>
    </source>
</evidence>
<dbReference type="InterPro" id="IPR010255">
    <property type="entry name" value="Haem_peroxidase_sf"/>
</dbReference>
<dbReference type="GO" id="GO:0004601">
    <property type="term" value="F:peroxidase activity"/>
    <property type="evidence" value="ECO:0007669"/>
    <property type="project" value="InterPro"/>
</dbReference>
<evidence type="ECO:0000256" key="2">
    <source>
        <dbReference type="ARBA" id="ARBA00022723"/>
    </source>
</evidence>
<dbReference type="InParanoid" id="A0A409VF35"/>
<evidence type="ECO:0008006" key="9">
    <source>
        <dbReference type="Google" id="ProtNLM"/>
    </source>
</evidence>
<dbReference type="CDD" id="cd09817">
    <property type="entry name" value="linoleate_diol_synthase_like"/>
    <property type="match status" value="1"/>
</dbReference>
<dbReference type="Gene3D" id="1.10.630.10">
    <property type="entry name" value="Cytochrome P450"/>
    <property type="match status" value="1"/>
</dbReference>
<dbReference type="Pfam" id="PF03098">
    <property type="entry name" value="An_peroxidase"/>
    <property type="match status" value="1"/>
</dbReference>
<dbReference type="GO" id="GO:0006979">
    <property type="term" value="P:response to oxidative stress"/>
    <property type="evidence" value="ECO:0007669"/>
    <property type="project" value="InterPro"/>
</dbReference>
<reference evidence="7 8" key="1">
    <citation type="journal article" date="2018" name="Evol. Lett.">
        <title>Horizontal gene cluster transfer increased hallucinogenic mushroom diversity.</title>
        <authorList>
            <person name="Reynolds H.T."/>
            <person name="Vijayakumar V."/>
            <person name="Gluck-Thaler E."/>
            <person name="Korotkin H.B."/>
            <person name="Matheny P.B."/>
            <person name="Slot J.C."/>
        </authorList>
    </citation>
    <scope>NUCLEOTIDE SEQUENCE [LARGE SCALE GENOMIC DNA]</scope>
    <source>
        <strain evidence="7 8">SRW20</strain>
    </source>
</reference>
<proteinExistence type="predicted"/>
<name>A0A409VF35_9AGAR</name>
<evidence type="ECO:0000256" key="3">
    <source>
        <dbReference type="ARBA" id="ARBA00022964"/>
    </source>
</evidence>
<keyword evidence="4" id="KW-0560">Oxidoreductase</keyword>
<dbReference type="GO" id="GO:0004497">
    <property type="term" value="F:monooxygenase activity"/>
    <property type="evidence" value="ECO:0007669"/>
    <property type="project" value="InterPro"/>
</dbReference>
<evidence type="ECO:0000256" key="1">
    <source>
        <dbReference type="ARBA" id="ARBA00022617"/>
    </source>
</evidence>
<evidence type="ECO:0000256" key="4">
    <source>
        <dbReference type="ARBA" id="ARBA00023002"/>
    </source>
</evidence>
<dbReference type="SUPFAM" id="SSF48113">
    <property type="entry name" value="Heme-dependent peroxidases"/>
    <property type="match status" value="1"/>
</dbReference>
<keyword evidence="5 6" id="KW-0408">Iron</keyword>
<dbReference type="AlphaFoldDB" id="A0A409VF35"/>
<protein>
    <recommendedName>
        <fullName evidence="9">Heme peroxidase</fullName>
    </recommendedName>
</protein>
<evidence type="ECO:0000256" key="5">
    <source>
        <dbReference type="ARBA" id="ARBA00023004"/>
    </source>
</evidence>
<dbReference type="PANTHER" id="PTHR11903:SF37">
    <property type="entry name" value="PSI-PRODUCING OXYGENASE A"/>
    <property type="match status" value="1"/>
</dbReference>
<dbReference type="GO" id="GO:0020037">
    <property type="term" value="F:heme binding"/>
    <property type="evidence" value="ECO:0007669"/>
    <property type="project" value="InterPro"/>
</dbReference>
<feature type="binding site" description="axial binding residue" evidence="6">
    <location>
        <position position="386"/>
    </location>
    <ligand>
        <name>heme b</name>
        <dbReference type="ChEBI" id="CHEBI:60344"/>
    </ligand>
    <ligandPart>
        <name>Fe</name>
        <dbReference type="ChEBI" id="CHEBI:18248"/>
    </ligandPart>
</feature>
<dbReference type="GO" id="GO:0006631">
    <property type="term" value="P:fatty acid metabolic process"/>
    <property type="evidence" value="ECO:0007669"/>
    <property type="project" value="UniProtKB-ARBA"/>
</dbReference>
<dbReference type="PRINTS" id="PR00457">
    <property type="entry name" value="ANPEROXIDASE"/>
</dbReference>
<dbReference type="Gene3D" id="1.10.640.10">
    <property type="entry name" value="Haem peroxidase domain superfamily, animal type"/>
    <property type="match status" value="1"/>
</dbReference>
<dbReference type="InterPro" id="IPR036396">
    <property type="entry name" value="Cyt_P450_sf"/>
</dbReference>
<dbReference type="InterPro" id="IPR034812">
    <property type="entry name" value="Ppo-like_N"/>
</dbReference>
<gene>
    <name evidence="7" type="ORF">CVT26_002586</name>
</gene>
<organism evidence="7 8">
    <name type="scientific">Gymnopilus dilepis</name>
    <dbReference type="NCBI Taxonomy" id="231916"/>
    <lineage>
        <taxon>Eukaryota</taxon>
        <taxon>Fungi</taxon>
        <taxon>Dikarya</taxon>
        <taxon>Basidiomycota</taxon>
        <taxon>Agaricomycotina</taxon>
        <taxon>Agaricomycetes</taxon>
        <taxon>Agaricomycetidae</taxon>
        <taxon>Agaricales</taxon>
        <taxon>Agaricineae</taxon>
        <taxon>Hymenogastraceae</taxon>
        <taxon>Gymnopilus</taxon>
    </lineage>
</organism>
<dbReference type="EMBL" id="NHYE01005661">
    <property type="protein sequence ID" value="PPQ64868.1"/>
    <property type="molecule type" value="Genomic_DNA"/>
</dbReference>
<sequence length="1091" mass="121057">MANINAVQALTLGADAVYLSSRPPPKGPTGYYDWEVSSNPVASRQGHAPITNLIDEVEDLKAKGAFKPNPKELAAFADLLEHPNAIDDRKGAFADGLAILAQVDPYSPVGKDLNNAVLKVLYDTNPHPPATYLGPTFSFRHADGGGNNLQDYDIGRAGRPYARSVQGKAGLPRSSLPDAGLIFDTILKRNGEQKHPAGVSSMIFAFALIVTHSLFRTDPKNIWINNASSYLDLSPLYGDNQAAQDRVRNKALGRGLLYPDTFSEERLTFVVPATSALLVLFSRNHNYIAEKILKINERKRWSDPPPSDPIKLALQDEEIFQTAKLINCGHFISAILGDYVASFLGSGDGANWNMSPFDVIKQEGLSVERGQGNHVSAEFSTLYRWHATISTEDEQWINDTFNDIFDGKPFNELSLSDLPTVASVFQAVLAVPPNERTFAGLKRGPDGKFSDDDLARILQQATEKPASAYRARGTPEALRLVEILGIEQAREWGLCTMNEFRAFLGLKEFETFEEWNPDPQIAEAARLLYGHIDNLELYTGLQAEATMPQSVGSHFSFGYTVTRAVLGDAISLIRGDRYYTTDFSPANLTTWGYYDCQRDMNNGGSGGEIPKLLLRHLPRHYPWNSVYSLYPFYTPAKMKESLTKQGLQDKYVFDPPTVIPIPKVLNTFTGIRTLFNDPTKFKVIYEKFGYGSILMFDDITQHNNDKMMIMHGMFPDKKAISDYASFFGEVVRNKIKESSWRYDGIQGTYIDIVKGVLYPTVTHVVSEKLTGIPLKTKNNPHGLFTELELFDMLETLKLTPLQFTMTFLAFDKPETSFALHQAALQAGTAIGALVTKSLLEVSPASAPNMVDRLALNVTSFLWPPTKKPWYSFFKRLAESGSSTDAIVGNVLGVAVGASVNHAHGTVNAVDFYLDDERRVEREHIVQLVHNNDIESDALLLGYVSEAMRLRPQYVGLWRESAVDTVIDQGPGLPPLEVKKGDRLRASFRNAHLNPVDFPDPTVVNPRRSPLPFANINGTGFHGCPGVDYAQKAMVESFKAIFSLKNLRRAPGDAGSLKRFTEIVHETETDVFVQRNGTISDWPGSMNLVFDS</sequence>
<dbReference type="InterPro" id="IPR050783">
    <property type="entry name" value="Oxylipin_biosynth_metab"/>
</dbReference>
<dbReference type="InterPro" id="IPR037120">
    <property type="entry name" value="Haem_peroxidase_sf_animal"/>
</dbReference>
<keyword evidence="3" id="KW-0223">Dioxygenase</keyword>
<dbReference type="GO" id="GO:0016705">
    <property type="term" value="F:oxidoreductase activity, acting on paired donors, with incorporation or reduction of molecular oxygen"/>
    <property type="evidence" value="ECO:0007669"/>
    <property type="project" value="InterPro"/>
</dbReference>
<dbReference type="Proteomes" id="UP000284706">
    <property type="component" value="Unassembled WGS sequence"/>
</dbReference>
<dbReference type="STRING" id="231916.A0A409VF35"/>
<dbReference type="GO" id="GO:0005506">
    <property type="term" value="F:iron ion binding"/>
    <property type="evidence" value="ECO:0007669"/>
    <property type="project" value="InterPro"/>
</dbReference>
<dbReference type="GO" id="GO:0051213">
    <property type="term" value="F:dioxygenase activity"/>
    <property type="evidence" value="ECO:0007669"/>
    <property type="project" value="UniProtKB-KW"/>
</dbReference>
<evidence type="ECO:0000313" key="8">
    <source>
        <dbReference type="Proteomes" id="UP000284706"/>
    </source>
</evidence>
<keyword evidence="8" id="KW-1185">Reference proteome</keyword>
<dbReference type="PROSITE" id="PS50292">
    <property type="entry name" value="PEROXIDASE_3"/>
    <property type="match status" value="1"/>
</dbReference>
<dbReference type="SUPFAM" id="SSF48264">
    <property type="entry name" value="Cytochrome P450"/>
    <property type="match status" value="1"/>
</dbReference>
<dbReference type="OrthoDB" id="823504at2759"/>
<dbReference type="InterPro" id="IPR019791">
    <property type="entry name" value="Haem_peroxidase_animal"/>
</dbReference>
<keyword evidence="1 6" id="KW-0349">Heme</keyword>